<evidence type="ECO:0000313" key="4">
    <source>
        <dbReference type="Proteomes" id="UP000729402"/>
    </source>
</evidence>
<evidence type="ECO:0000256" key="1">
    <source>
        <dbReference type="SAM" id="MobiDB-lite"/>
    </source>
</evidence>
<feature type="chain" id="PRO_5035193259" evidence="2">
    <location>
        <begin position="25"/>
        <end position="113"/>
    </location>
</feature>
<evidence type="ECO:0000256" key="2">
    <source>
        <dbReference type="SAM" id="SignalP"/>
    </source>
</evidence>
<protein>
    <submittedName>
        <fullName evidence="3">Uncharacterized protein</fullName>
    </submittedName>
</protein>
<reference evidence="3" key="2">
    <citation type="submission" date="2021-02" db="EMBL/GenBank/DDBJ databases">
        <authorList>
            <person name="Kimball J.A."/>
            <person name="Haas M.W."/>
            <person name="Macchietto M."/>
            <person name="Kono T."/>
            <person name="Duquette J."/>
            <person name="Shao M."/>
        </authorList>
    </citation>
    <scope>NUCLEOTIDE SEQUENCE</scope>
    <source>
        <tissue evidence="3">Fresh leaf tissue</tissue>
    </source>
</reference>
<reference evidence="3" key="1">
    <citation type="journal article" date="2021" name="bioRxiv">
        <title>Whole Genome Assembly and Annotation of Northern Wild Rice, Zizania palustris L., Supports a Whole Genome Duplication in the Zizania Genus.</title>
        <authorList>
            <person name="Haas M."/>
            <person name="Kono T."/>
            <person name="Macchietto M."/>
            <person name="Millas R."/>
            <person name="McGilp L."/>
            <person name="Shao M."/>
            <person name="Duquette J."/>
            <person name="Hirsch C.N."/>
            <person name="Kimball J."/>
        </authorList>
    </citation>
    <scope>NUCLEOTIDE SEQUENCE</scope>
    <source>
        <tissue evidence="3">Fresh leaf tissue</tissue>
    </source>
</reference>
<dbReference type="AlphaFoldDB" id="A0A8J5RX09"/>
<keyword evidence="2" id="KW-0732">Signal</keyword>
<accession>A0A8J5RX09</accession>
<dbReference type="EMBL" id="JAAALK010000286">
    <property type="protein sequence ID" value="KAG8061736.1"/>
    <property type="molecule type" value="Genomic_DNA"/>
</dbReference>
<evidence type="ECO:0000313" key="3">
    <source>
        <dbReference type="EMBL" id="KAG8061736.1"/>
    </source>
</evidence>
<feature type="compositionally biased region" description="Low complexity" evidence="1">
    <location>
        <begin position="77"/>
        <end position="88"/>
    </location>
</feature>
<feature type="signal peptide" evidence="2">
    <location>
        <begin position="1"/>
        <end position="24"/>
    </location>
</feature>
<proteinExistence type="predicted"/>
<keyword evidence="4" id="KW-1185">Reference proteome</keyword>
<feature type="region of interest" description="Disordered" evidence="1">
    <location>
        <begin position="35"/>
        <end position="88"/>
    </location>
</feature>
<comment type="caution">
    <text evidence="3">The sequence shown here is derived from an EMBL/GenBank/DDBJ whole genome shotgun (WGS) entry which is preliminary data.</text>
</comment>
<sequence>MAAGHRTLVLLVAVLVVAITAASADDAKPTILTPVADTPLGSFDGDTPADDAMEDADDAAPVGAPIGTTMTEPKPELTTPPGGEATAASAGSSLAVVAHIGAVAAVAAGVFAF</sequence>
<organism evidence="3 4">
    <name type="scientific">Zizania palustris</name>
    <name type="common">Northern wild rice</name>
    <dbReference type="NCBI Taxonomy" id="103762"/>
    <lineage>
        <taxon>Eukaryota</taxon>
        <taxon>Viridiplantae</taxon>
        <taxon>Streptophyta</taxon>
        <taxon>Embryophyta</taxon>
        <taxon>Tracheophyta</taxon>
        <taxon>Spermatophyta</taxon>
        <taxon>Magnoliopsida</taxon>
        <taxon>Liliopsida</taxon>
        <taxon>Poales</taxon>
        <taxon>Poaceae</taxon>
        <taxon>BOP clade</taxon>
        <taxon>Oryzoideae</taxon>
        <taxon>Oryzeae</taxon>
        <taxon>Zizaniinae</taxon>
        <taxon>Zizania</taxon>
    </lineage>
</organism>
<dbReference type="Proteomes" id="UP000729402">
    <property type="component" value="Unassembled WGS sequence"/>
</dbReference>
<name>A0A8J5RX09_ZIZPA</name>
<gene>
    <name evidence="3" type="ORF">GUJ93_ZPchr0003g17233</name>
</gene>
<feature type="compositionally biased region" description="Acidic residues" evidence="1">
    <location>
        <begin position="47"/>
        <end position="58"/>
    </location>
</feature>